<dbReference type="InterPro" id="IPR007111">
    <property type="entry name" value="NACHT_NTPase"/>
</dbReference>
<dbReference type="InterPro" id="IPR027417">
    <property type="entry name" value="P-loop_NTPase"/>
</dbReference>
<dbReference type="SUPFAM" id="SSF52540">
    <property type="entry name" value="P-loop containing nucleoside triphosphate hydrolases"/>
    <property type="match status" value="1"/>
</dbReference>
<name>Q11AA6_TRIEI</name>
<dbReference type="Pfam" id="PF05729">
    <property type="entry name" value="NACHT"/>
    <property type="match status" value="1"/>
</dbReference>
<dbReference type="KEGG" id="ter:Tery_0054"/>
<dbReference type="HOGENOM" id="CLU_1389685_0_0_3"/>
<dbReference type="EMBL" id="CP000393">
    <property type="protein sequence ID" value="ABG49568.1"/>
    <property type="molecule type" value="Genomic_DNA"/>
</dbReference>
<feature type="domain" description="NACHT" evidence="1">
    <location>
        <begin position="60"/>
        <end position="196"/>
    </location>
</feature>
<protein>
    <submittedName>
        <fullName evidence="2">Putative signal transduction protein with Nacht domain</fullName>
    </submittedName>
</protein>
<sequence length="196" mass="22590">MVTQADPNLNISKTGLEANFFILEKRSFKNRPDLLPESSENNLPNEKPFETLYDAFERYKRLVLLGEPGAGKTVALQEFKKNISKKERQAENNSLVIFVSIQKWKYPADIVTFLAKEIGKIEEDFRKEIQTKRLLLLLDGLDELPSNVSKRSESRDAEIIDYRVHFLSKLSDFLRNLNPNNISIVMTCRNGTLVKK</sequence>
<dbReference type="AlphaFoldDB" id="Q11AA6"/>
<dbReference type="Gene3D" id="3.40.50.300">
    <property type="entry name" value="P-loop containing nucleotide triphosphate hydrolases"/>
    <property type="match status" value="1"/>
</dbReference>
<dbReference type="PROSITE" id="PS50837">
    <property type="entry name" value="NACHT"/>
    <property type="match status" value="1"/>
</dbReference>
<reference evidence="2" key="1">
    <citation type="submission" date="2006-06" db="EMBL/GenBank/DDBJ databases">
        <title>Complete sequence of Trichodesmium erythraeum IMS101.</title>
        <authorList>
            <consortium name="US DOE Joint Genome Institute"/>
            <person name="Copeland A."/>
            <person name="Lucas S."/>
            <person name="Lapidus A."/>
            <person name="Barry K."/>
            <person name="Detter J.C."/>
            <person name="Glavina del Rio T."/>
            <person name="Hammon N."/>
            <person name="Israni S."/>
            <person name="Dalin E."/>
            <person name="Tice H."/>
            <person name="Pitluck S."/>
            <person name="Kiss H."/>
            <person name="Munk A.C."/>
            <person name="Brettin T."/>
            <person name="Bruce D."/>
            <person name="Han C."/>
            <person name="Tapia R."/>
            <person name="Gilna P."/>
            <person name="Schmutz J."/>
            <person name="Larimer F."/>
            <person name="Land M."/>
            <person name="Hauser L."/>
            <person name="Kyrpides N."/>
            <person name="Kim E."/>
            <person name="Richardson P."/>
        </authorList>
    </citation>
    <scope>NUCLEOTIDE SEQUENCE [LARGE SCALE GENOMIC DNA]</scope>
    <source>
        <strain evidence="2">IMS101</strain>
    </source>
</reference>
<dbReference type="RefSeq" id="WP_011609969.1">
    <property type="nucleotide sequence ID" value="NC_008312.1"/>
</dbReference>
<evidence type="ECO:0000259" key="1">
    <source>
        <dbReference type="PROSITE" id="PS50837"/>
    </source>
</evidence>
<evidence type="ECO:0000313" key="2">
    <source>
        <dbReference type="EMBL" id="ABG49568.1"/>
    </source>
</evidence>
<accession>Q11AA6</accession>
<organism evidence="2">
    <name type="scientific">Trichodesmium erythraeum (strain IMS101)</name>
    <dbReference type="NCBI Taxonomy" id="203124"/>
    <lineage>
        <taxon>Bacteria</taxon>
        <taxon>Bacillati</taxon>
        <taxon>Cyanobacteriota</taxon>
        <taxon>Cyanophyceae</taxon>
        <taxon>Oscillatoriophycideae</taxon>
        <taxon>Oscillatoriales</taxon>
        <taxon>Microcoleaceae</taxon>
        <taxon>Trichodesmium</taxon>
    </lineage>
</organism>
<proteinExistence type="predicted"/>
<dbReference type="eggNOG" id="COG5635">
    <property type="taxonomic scope" value="Bacteria"/>
</dbReference>
<dbReference type="OrthoDB" id="419058at2"/>
<gene>
    <name evidence="2" type="ordered locus">Tery_0054</name>
</gene>